<dbReference type="AlphaFoldDB" id="A0A9P5A8M3"/>
<reference evidence="5" key="2">
    <citation type="submission" date="2020-02" db="EMBL/GenBank/DDBJ databases">
        <title>Identification and distribution of gene clusters putatively required for synthesis of sphingolipid metabolism inhibitors in phylogenetically diverse species of the filamentous fungus Fusarium.</title>
        <authorList>
            <person name="Kim H.-S."/>
            <person name="Busman M."/>
            <person name="Brown D.W."/>
            <person name="Divon H."/>
            <person name="Uhlig S."/>
            <person name="Proctor R.H."/>
        </authorList>
    </citation>
    <scope>NUCLEOTIDE SEQUENCE</scope>
    <source>
        <strain evidence="5">NRRL 25174</strain>
    </source>
</reference>
<feature type="region of interest" description="Disordered" evidence="1">
    <location>
        <begin position="195"/>
        <end position="245"/>
    </location>
</feature>
<dbReference type="CDD" id="cd21699">
    <property type="entry name" value="JMTM_APP_like"/>
    <property type="match status" value="1"/>
</dbReference>
<feature type="compositionally biased region" description="Basic and acidic residues" evidence="1">
    <location>
        <begin position="1"/>
        <end position="10"/>
    </location>
</feature>
<dbReference type="Pfam" id="PF03101">
    <property type="entry name" value="FAR1"/>
    <property type="match status" value="1"/>
</dbReference>
<keyword evidence="2" id="KW-1133">Transmembrane helix</keyword>
<dbReference type="OrthoDB" id="5153291at2759"/>
<dbReference type="PANTHER" id="PTHR47718">
    <property type="entry name" value="OS01G0519700 PROTEIN"/>
    <property type="match status" value="1"/>
</dbReference>
<feature type="region of interest" description="Disordered" evidence="1">
    <location>
        <begin position="1"/>
        <end position="50"/>
    </location>
</feature>
<keyword evidence="2" id="KW-0472">Membrane</keyword>
<proteinExistence type="predicted"/>
<dbReference type="PANTHER" id="PTHR47718:SF3">
    <property type="entry name" value="PROTEIN FAR1-RELATED SEQUENCE 5-LIKE"/>
    <property type="match status" value="1"/>
</dbReference>
<feature type="compositionally biased region" description="Pro residues" evidence="1">
    <location>
        <begin position="200"/>
        <end position="209"/>
    </location>
</feature>
<dbReference type="Proteomes" id="UP000730481">
    <property type="component" value="Unassembled WGS sequence"/>
</dbReference>
<dbReference type="Pfam" id="PF10551">
    <property type="entry name" value="MULE"/>
    <property type="match status" value="1"/>
</dbReference>
<feature type="domain" description="FAR1" evidence="3">
    <location>
        <begin position="262"/>
        <end position="343"/>
    </location>
</feature>
<feature type="compositionally biased region" description="Pro residues" evidence="1">
    <location>
        <begin position="125"/>
        <end position="144"/>
    </location>
</feature>
<dbReference type="EMBL" id="PVQB02000835">
    <property type="protein sequence ID" value="KAF4333457.1"/>
    <property type="molecule type" value="Genomic_DNA"/>
</dbReference>
<feature type="transmembrane region" description="Helical" evidence="2">
    <location>
        <begin position="1094"/>
        <end position="1118"/>
    </location>
</feature>
<feature type="region of interest" description="Disordered" evidence="1">
    <location>
        <begin position="124"/>
        <end position="147"/>
    </location>
</feature>
<evidence type="ECO:0000313" key="6">
    <source>
        <dbReference type="Proteomes" id="UP000730481"/>
    </source>
</evidence>
<feature type="region of interest" description="Disordered" evidence="1">
    <location>
        <begin position="337"/>
        <end position="357"/>
    </location>
</feature>
<evidence type="ECO:0000256" key="1">
    <source>
        <dbReference type="SAM" id="MobiDB-lite"/>
    </source>
</evidence>
<dbReference type="InterPro" id="IPR004330">
    <property type="entry name" value="FAR1_DNA_bnd_dom"/>
</dbReference>
<feature type="compositionally biased region" description="Polar residues" evidence="1">
    <location>
        <begin position="862"/>
        <end position="875"/>
    </location>
</feature>
<evidence type="ECO:0000259" key="3">
    <source>
        <dbReference type="Pfam" id="PF03101"/>
    </source>
</evidence>
<keyword evidence="6" id="KW-1185">Reference proteome</keyword>
<feature type="domain" description="MULE transposase" evidence="4">
    <location>
        <begin position="462"/>
        <end position="559"/>
    </location>
</feature>
<evidence type="ECO:0000259" key="4">
    <source>
        <dbReference type="Pfam" id="PF10551"/>
    </source>
</evidence>
<gene>
    <name evidence="5" type="ORF">FBEOM_12728</name>
</gene>
<feature type="compositionally biased region" description="Polar residues" evidence="1">
    <location>
        <begin position="342"/>
        <end position="352"/>
    </location>
</feature>
<keyword evidence="2" id="KW-0812">Transmembrane</keyword>
<feature type="region of interest" description="Disordered" evidence="1">
    <location>
        <begin position="1219"/>
        <end position="1248"/>
    </location>
</feature>
<dbReference type="InterPro" id="IPR018289">
    <property type="entry name" value="MULE_transposase_dom"/>
</dbReference>
<evidence type="ECO:0000256" key="2">
    <source>
        <dbReference type="SAM" id="Phobius"/>
    </source>
</evidence>
<accession>A0A9P5A8M3</accession>
<evidence type="ECO:0000313" key="5">
    <source>
        <dbReference type="EMBL" id="KAF4333457.1"/>
    </source>
</evidence>
<organism evidence="5 6">
    <name type="scientific">Fusarium beomiforme</name>
    <dbReference type="NCBI Taxonomy" id="44412"/>
    <lineage>
        <taxon>Eukaryota</taxon>
        <taxon>Fungi</taxon>
        <taxon>Dikarya</taxon>
        <taxon>Ascomycota</taxon>
        <taxon>Pezizomycotina</taxon>
        <taxon>Sordariomycetes</taxon>
        <taxon>Hypocreomycetidae</taxon>
        <taxon>Hypocreales</taxon>
        <taxon>Nectriaceae</taxon>
        <taxon>Fusarium</taxon>
        <taxon>Fusarium burgessii species complex</taxon>
    </lineage>
</organism>
<protein>
    <submittedName>
        <fullName evidence="5">Mutator-like element</fullName>
    </submittedName>
</protein>
<name>A0A9P5A8M3_9HYPO</name>
<sequence length="1248" mass="139904">MSSPAVERRIGLRRPRSLSPSNQIHREKRQRISRQASFSPPLLVNRPNSASSSAASIGQYYGIGDEDALSNLFASYPQTFSTFPLPHGSQGFHEPAWDLRFDYEIHLLNEFPSGRTRLQRVRAPIPGPEIDPPPFSSPPEPAQRPPTATRAEFESAMKIVRQVVGEGQRLTIDLARSYERVRAWRERWGWSPLSSDAYESPPPYSPPRKSPTQILQVSPRAESPESLPFQQISSPSPGLIPNPPIPGDPALSAEALFDSVNLFAKENGFGIVRRNAYSYKGRRIRYSLQCDRFGQPGASKGAGLRQRKSRKCGCKWMVIAEALEEGKWLVRQHPNLEHSQHNHGPSITSSAHPSHRRLTTPVRATIESTSRRVGIRARDVRAVVEEQHPESSFTQRDIYNARALINREKLNGYTPTAALIKLFDEMEIPYLVKWADDQPNRLLGLVWTFPYCIQMWKRFPEVISFDNTYNTNRFKLPLFQATGQTCLGTVFNAAFGLIDNERREGFQFLAESIRQLTDQHSIRQPDVIITDFDDSMKAALNDQFPDVQQQLCIYHINSNVLLKSKQKWAKKRKSSSSPDPSDWEDSAPQTQAELSVTNKQLIHALTGDEIPHTYRGVLMMWKRVLFAETEEVHEKAWRDLCKKFDDQRVILRYLHGTYLPVRAQWARCFLRKHRNFGIRVTSGTEASNNNIKSYLLNGMSHLYRLVEAMQDMMKDQERDFKDACAQDEVLTAREYLGSSGDYLGDLPTVISSKALGLINKQYRIARKAMPTGKNPFPEPLSDCNDECSVSVELGIPCCHKVYAKLGSATSFTRHDVHPHWRLRNSSSQDPYRQILDPRIATALRGRPKNTAQPVPSRMAIGGSSQTVSQLTSLAASQPAGRKRGRPPRIVNKSTLTRVSLEASQHSNTQANSEYINIAWPVNGLVLAFLPQPSQMADSHSETVRYFSLHCADNSTFYICEGSDNEFIGCCTHNPCRDGSGQCLDGGLRAASFAADKYDDLKKQSCDDTRGSKVWWTCPDTNPPFMGCCDISPCGDGCSQSNLLPAVLSKNKEDRQAFLDPEAYASSKSASAATSTASSSSPATNHNSAGLSTGAIVGIAVGSAAVGIMLISFLTCMIWRCRRKRKQRLEMAQSGESHRASETEYFPSTSTVVPHYLGRLSMDHNKPSPPLPTSHQLYNSYHMNSTIDQSYGQSSSPVHMMTVHEMDGVDRTPQELSTDPLEEYHEGQEQSPVMGHIPPRIHNQPETRF</sequence>
<reference evidence="5" key="1">
    <citation type="journal article" date="2017" name="Mycologia">
        <title>Fusarium algeriense, sp. nov., a novel toxigenic crown rot pathogen of durum wheat from Algeria is nested in the Fusarium burgessii species complex.</title>
        <authorList>
            <person name="Laraba I."/>
            <person name="Keddad A."/>
            <person name="Boureghda H."/>
            <person name="Abdallah N."/>
            <person name="Vaughan M.M."/>
            <person name="Proctor R.H."/>
            <person name="Busman M."/>
            <person name="O'Donnell K."/>
        </authorList>
    </citation>
    <scope>NUCLEOTIDE SEQUENCE</scope>
    <source>
        <strain evidence="5">NRRL 25174</strain>
    </source>
</reference>
<feature type="region of interest" description="Disordered" evidence="1">
    <location>
        <begin position="571"/>
        <end position="590"/>
    </location>
</feature>
<comment type="caution">
    <text evidence="5">The sequence shown here is derived from an EMBL/GenBank/DDBJ whole genome shotgun (WGS) entry which is preliminary data.</text>
</comment>
<feature type="region of interest" description="Disordered" evidence="1">
    <location>
        <begin position="847"/>
        <end position="888"/>
    </location>
</feature>